<dbReference type="EMBL" id="FOOG01000063">
    <property type="protein sequence ID" value="SFG61229.1"/>
    <property type="molecule type" value="Genomic_DNA"/>
</dbReference>
<name>A0A1I2TAT8_9BACI</name>
<dbReference type="Gene3D" id="3.40.50.2300">
    <property type="match status" value="1"/>
</dbReference>
<dbReference type="InterPro" id="IPR001789">
    <property type="entry name" value="Sig_transdc_resp-reg_receiver"/>
</dbReference>
<dbReference type="SMART" id="SM00448">
    <property type="entry name" value="REC"/>
    <property type="match status" value="1"/>
</dbReference>
<dbReference type="GO" id="GO:0000160">
    <property type="term" value="P:phosphorelay signal transduction system"/>
    <property type="evidence" value="ECO:0007669"/>
    <property type="project" value="InterPro"/>
</dbReference>
<gene>
    <name evidence="3" type="ORF">SAMN05216353_16310</name>
</gene>
<dbReference type="Pfam" id="PF00072">
    <property type="entry name" value="Response_reg"/>
    <property type="match status" value="1"/>
</dbReference>
<organism evidence="3 4">
    <name type="scientific">Halobacillus alkaliphilus</name>
    <dbReference type="NCBI Taxonomy" id="396056"/>
    <lineage>
        <taxon>Bacteria</taxon>
        <taxon>Bacillati</taxon>
        <taxon>Bacillota</taxon>
        <taxon>Bacilli</taxon>
        <taxon>Bacillales</taxon>
        <taxon>Bacillaceae</taxon>
        <taxon>Halobacillus</taxon>
    </lineage>
</organism>
<dbReference type="PROSITE" id="PS50110">
    <property type="entry name" value="RESPONSE_REGULATORY"/>
    <property type="match status" value="1"/>
</dbReference>
<feature type="domain" description="Response regulatory" evidence="2">
    <location>
        <begin position="3"/>
        <end position="118"/>
    </location>
</feature>
<dbReference type="AlphaFoldDB" id="A0A1I2TAT8"/>
<dbReference type="Proteomes" id="UP000198897">
    <property type="component" value="Unassembled WGS sequence"/>
</dbReference>
<dbReference type="InterPro" id="IPR011006">
    <property type="entry name" value="CheY-like_superfamily"/>
</dbReference>
<dbReference type="InterPro" id="IPR052048">
    <property type="entry name" value="ST_Response_Regulator"/>
</dbReference>
<evidence type="ECO:0000256" key="1">
    <source>
        <dbReference type="PROSITE-ProRule" id="PRU00169"/>
    </source>
</evidence>
<evidence type="ECO:0000313" key="4">
    <source>
        <dbReference type="Proteomes" id="UP000198897"/>
    </source>
</evidence>
<sequence>MARILVVDDAKFTRLTLTNILQKANHEVVGEAADGKKAVELHLRLQPDLTTMDITMPEMNGIEALKQIKTQSEHAIVVMCSALGQQKLIFEAIENGAKDFIAKPFDERMVLEAIERVLS</sequence>
<feature type="modified residue" description="4-aspartylphosphate" evidence="1">
    <location>
        <position position="53"/>
    </location>
</feature>
<proteinExistence type="predicted"/>
<keyword evidence="1" id="KW-0597">Phosphoprotein</keyword>
<protein>
    <submittedName>
        <fullName evidence="3">Two-component system, chemotaxis family, response regulator CheY</fullName>
    </submittedName>
</protein>
<accession>A0A1I2TAT8</accession>
<dbReference type="PANTHER" id="PTHR43228:SF1">
    <property type="entry name" value="TWO-COMPONENT RESPONSE REGULATOR ARR22"/>
    <property type="match status" value="1"/>
</dbReference>
<reference evidence="4" key="1">
    <citation type="submission" date="2016-10" db="EMBL/GenBank/DDBJ databases">
        <authorList>
            <person name="Varghese N."/>
            <person name="Submissions S."/>
        </authorList>
    </citation>
    <scope>NUCLEOTIDE SEQUENCE [LARGE SCALE GENOMIC DNA]</scope>
    <source>
        <strain evidence="4">FP5</strain>
    </source>
</reference>
<dbReference type="OrthoDB" id="9790669at2"/>
<keyword evidence="4" id="KW-1185">Reference proteome</keyword>
<dbReference type="RefSeq" id="WP_089754704.1">
    <property type="nucleotide sequence ID" value="NZ_FOOG01000063.1"/>
</dbReference>
<dbReference type="PANTHER" id="PTHR43228">
    <property type="entry name" value="TWO-COMPONENT RESPONSE REGULATOR"/>
    <property type="match status" value="1"/>
</dbReference>
<dbReference type="SUPFAM" id="SSF52172">
    <property type="entry name" value="CheY-like"/>
    <property type="match status" value="1"/>
</dbReference>
<evidence type="ECO:0000313" key="3">
    <source>
        <dbReference type="EMBL" id="SFG61229.1"/>
    </source>
</evidence>
<evidence type="ECO:0000259" key="2">
    <source>
        <dbReference type="PROSITE" id="PS50110"/>
    </source>
</evidence>